<gene>
    <name evidence="2" type="ORF">PHMEG_00039220</name>
</gene>
<keyword evidence="3" id="KW-1185">Reference proteome</keyword>
<dbReference type="EMBL" id="NBNE01019076">
    <property type="protein sequence ID" value="OWY91963.1"/>
    <property type="molecule type" value="Genomic_DNA"/>
</dbReference>
<feature type="region of interest" description="Disordered" evidence="1">
    <location>
        <begin position="198"/>
        <end position="220"/>
    </location>
</feature>
<protein>
    <submittedName>
        <fullName evidence="2">Uncharacterized protein</fullName>
    </submittedName>
</protein>
<feature type="non-terminal residue" evidence="2">
    <location>
        <position position="1"/>
    </location>
</feature>
<feature type="compositionally biased region" description="Basic and acidic residues" evidence="1">
    <location>
        <begin position="198"/>
        <end position="207"/>
    </location>
</feature>
<feature type="region of interest" description="Disordered" evidence="1">
    <location>
        <begin position="232"/>
        <end position="257"/>
    </location>
</feature>
<feature type="compositionally biased region" description="Polar residues" evidence="1">
    <location>
        <begin position="208"/>
        <end position="220"/>
    </location>
</feature>
<evidence type="ECO:0000313" key="2">
    <source>
        <dbReference type="EMBL" id="OWY91963.1"/>
    </source>
</evidence>
<evidence type="ECO:0000256" key="1">
    <source>
        <dbReference type="SAM" id="MobiDB-lite"/>
    </source>
</evidence>
<name>A0A225UG61_9STRA</name>
<dbReference type="Proteomes" id="UP000198211">
    <property type="component" value="Unassembled WGS sequence"/>
</dbReference>
<dbReference type="AlphaFoldDB" id="A0A225UG61"/>
<organism evidence="2 3">
    <name type="scientific">Phytophthora megakarya</name>
    <dbReference type="NCBI Taxonomy" id="4795"/>
    <lineage>
        <taxon>Eukaryota</taxon>
        <taxon>Sar</taxon>
        <taxon>Stramenopiles</taxon>
        <taxon>Oomycota</taxon>
        <taxon>Peronosporomycetes</taxon>
        <taxon>Peronosporales</taxon>
        <taxon>Peronosporaceae</taxon>
        <taxon>Phytophthora</taxon>
    </lineage>
</organism>
<comment type="caution">
    <text evidence="2">The sequence shown here is derived from an EMBL/GenBank/DDBJ whole genome shotgun (WGS) entry which is preliminary data.</text>
</comment>
<proteinExistence type="predicted"/>
<reference evidence="3" key="1">
    <citation type="submission" date="2017-03" db="EMBL/GenBank/DDBJ databases">
        <title>Phytopthora megakarya and P. palmivora, two closely related causual agents of cacao black pod achieved similar genome size and gene model numbers by different mechanisms.</title>
        <authorList>
            <person name="Ali S."/>
            <person name="Shao J."/>
            <person name="Larry D.J."/>
            <person name="Kronmiller B."/>
            <person name="Shen D."/>
            <person name="Strem M.D."/>
            <person name="Melnick R.L."/>
            <person name="Guiltinan M.J."/>
            <person name="Tyler B.M."/>
            <person name="Meinhardt L.W."/>
            <person name="Bailey B.A."/>
        </authorList>
    </citation>
    <scope>NUCLEOTIDE SEQUENCE [LARGE SCALE GENOMIC DNA]</scope>
    <source>
        <strain evidence="3">zdho120</strain>
    </source>
</reference>
<evidence type="ECO:0000313" key="3">
    <source>
        <dbReference type="Proteomes" id="UP000198211"/>
    </source>
</evidence>
<accession>A0A225UG61</accession>
<dbReference type="OrthoDB" id="109801at2759"/>
<sequence length="310" mass="33887">KLRVTDSLDLSMSVAMIDSLPTQTEAVSTIKQHTTRSRIPQKESIQKPSHQEIHTKAVSVNKISRIPKLVQQRRQLQTNVTSLHSGDCLHVPPSDVSYRVLANKGKRRNSPPIGEMVAVPELSKNLTAMHSTQSPIRGTSKPKSSISKVKLQADEVAVNNVPEEIDLTAEELKLLQSIEKLDQRLTNVSVPAVTVREGEQEALHTERTSTNGTSRVHGNSEISGSTYIKIDDEKPRAGANGGGTHTKLHQPTPVSVRSSCAKRAELSSGVHKARVRLGGAFINDPHRNSLIDGNGKHKIVVKKDLAHLLF</sequence>